<dbReference type="AlphaFoldDB" id="A0A926DQA1"/>
<feature type="transmembrane region" description="Helical" evidence="13">
    <location>
        <begin position="90"/>
        <end position="111"/>
    </location>
</feature>
<protein>
    <recommendedName>
        <fullName evidence="4">Probable multidrug resistance protein NorM</fullName>
    </recommendedName>
    <alternativeName>
        <fullName evidence="12">Multidrug-efflux transporter</fullName>
    </alternativeName>
</protein>
<comment type="subcellular location">
    <subcellularLocation>
        <location evidence="2">Cell membrane</location>
        <topology evidence="2">Multi-pass membrane protein</topology>
    </subcellularLocation>
</comment>
<feature type="transmembrane region" description="Helical" evidence="13">
    <location>
        <begin position="55"/>
        <end position="78"/>
    </location>
</feature>
<accession>A0A926DQA1</accession>
<sequence>MDMCSGPLLGKMILFALPLMVSSILQLLFNAADIIVVGKFAGNQALAAVGSTGALINLIVNLFIGLSVGTNVLVARYYGAHQGEDLSETIHTSILASVIGGAILVVIGLVVAEPLLHLMGTPDDVIEQSSLYMRIYFIGMPVNMLYNFGSAILRAVGDTKRPLYFLLVAGVINVVLNLIFVIVFSMGVAGVATATIISQAISALLIVYCLIRSQGLYQLHLKKLRIHMDKLGKMVRIGLPAGMQGAIFSISNVLIQSSINSFGSTVMAGNTAASNIEGFVYVSMNAVHQTTLSFTSQNLGAKQYKRIEKVLLLSLALVTVIGVALGGGAYLLGNTLLRIYSTDAEIIHYGMLRMAYVCVPYFLCGVMEVMVGSLRGLGYSIMPMIVSLAGACGLRILWLYTLFAMDPTLPMLYISYPVSWFVTAAVHGICYLVVRRKFIHKEEPAAPAVE</sequence>
<feature type="transmembrane region" description="Helical" evidence="13">
    <location>
        <begin position="131"/>
        <end position="156"/>
    </location>
</feature>
<dbReference type="PANTHER" id="PTHR43298">
    <property type="entry name" value="MULTIDRUG RESISTANCE PROTEIN NORM-RELATED"/>
    <property type="match status" value="1"/>
</dbReference>
<keyword evidence="5" id="KW-0813">Transport</keyword>
<dbReference type="PANTHER" id="PTHR43298:SF2">
    <property type="entry name" value="FMN_FAD EXPORTER YEEO-RELATED"/>
    <property type="match status" value="1"/>
</dbReference>
<evidence type="ECO:0000256" key="2">
    <source>
        <dbReference type="ARBA" id="ARBA00004651"/>
    </source>
</evidence>
<keyword evidence="8 13" id="KW-0812">Transmembrane</keyword>
<dbReference type="Pfam" id="PF01554">
    <property type="entry name" value="MatE"/>
    <property type="match status" value="2"/>
</dbReference>
<evidence type="ECO:0000256" key="12">
    <source>
        <dbReference type="ARBA" id="ARBA00031636"/>
    </source>
</evidence>
<feature type="transmembrane region" description="Helical" evidence="13">
    <location>
        <begin position="190"/>
        <end position="211"/>
    </location>
</feature>
<dbReference type="PIRSF" id="PIRSF006603">
    <property type="entry name" value="DinF"/>
    <property type="match status" value="1"/>
</dbReference>
<keyword evidence="9 13" id="KW-1133">Transmembrane helix</keyword>
<evidence type="ECO:0000313" key="15">
    <source>
        <dbReference type="Proteomes" id="UP000657006"/>
    </source>
</evidence>
<comment type="caution">
    <text evidence="14">The sequence shown here is derived from an EMBL/GenBank/DDBJ whole genome shotgun (WGS) entry which is preliminary data.</text>
</comment>
<feature type="transmembrane region" description="Helical" evidence="13">
    <location>
        <begin position="381"/>
        <end position="401"/>
    </location>
</feature>
<dbReference type="EMBL" id="JACRSQ010000007">
    <property type="protein sequence ID" value="MBC8543220.1"/>
    <property type="molecule type" value="Genomic_DNA"/>
</dbReference>
<dbReference type="InterPro" id="IPR050222">
    <property type="entry name" value="MATE_MdtK"/>
</dbReference>
<name>A0A926DQA1_9FIRM</name>
<evidence type="ECO:0000256" key="8">
    <source>
        <dbReference type="ARBA" id="ARBA00022692"/>
    </source>
</evidence>
<keyword evidence="11 13" id="KW-0472">Membrane</keyword>
<dbReference type="GO" id="GO:0042910">
    <property type="term" value="F:xenobiotic transmembrane transporter activity"/>
    <property type="evidence" value="ECO:0007669"/>
    <property type="project" value="InterPro"/>
</dbReference>
<keyword evidence="6" id="KW-0050">Antiport</keyword>
<evidence type="ECO:0000256" key="11">
    <source>
        <dbReference type="ARBA" id="ARBA00023136"/>
    </source>
</evidence>
<comment type="similarity">
    <text evidence="3">Belongs to the multi antimicrobial extrusion (MATE) (TC 2.A.66.1) family.</text>
</comment>
<feature type="transmembrane region" description="Helical" evidence="13">
    <location>
        <begin position="413"/>
        <end position="434"/>
    </location>
</feature>
<feature type="transmembrane region" description="Helical" evidence="13">
    <location>
        <begin position="310"/>
        <end position="333"/>
    </location>
</feature>
<dbReference type="GO" id="GO:0005886">
    <property type="term" value="C:plasma membrane"/>
    <property type="evidence" value="ECO:0007669"/>
    <property type="project" value="UniProtKB-SubCell"/>
</dbReference>
<evidence type="ECO:0000256" key="1">
    <source>
        <dbReference type="ARBA" id="ARBA00003408"/>
    </source>
</evidence>
<dbReference type="NCBIfam" id="TIGR00797">
    <property type="entry name" value="matE"/>
    <property type="match status" value="1"/>
</dbReference>
<dbReference type="GO" id="GO:0006811">
    <property type="term" value="P:monoatomic ion transport"/>
    <property type="evidence" value="ECO:0007669"/>
    <property type="project" value="UniProtKB-KW"/>
</dbReference>
<evidence type="ECO:0000256" key="13">
    <source>
        <dbReference type="SAM" id="Phobius"/>
    </source>
</evidence>
<feature type="transmembrane region" description="Helical" evidence="13">
    <location>
        <begin position="353"/>
        <end position="374"/>
    </location>
</feature>
<comment type="function">
    <text evidence="1">Multidrug efflux pump.</text>
</comment>
<organism evidence="14 15">
    <name type="scientific">Bianquea renquensis</name>
    <dbReference type="NCBI Taxonomy" id="2763661"/>
    <lineage>
        <taxon>Bacteria</taxon>
        <taxon>Bacillati</taxon>
        <taxon>Bacillota</taxon>
        <taxon>Clostridia</taxon>
        <taxon>Eubacteriales</taxon>
        <taxon>Bianqueaceae</taxon>
        <taxon>Bianquea</taxon>
    </lineage>
</organism>
<evidence type="ECO:0000256" key="5">
    <source>
        <dbReference type="ARBA" id="ARBA00022448"/>
    </source>
</evidence>
<dbReference type="CDD" id="cd13138">
    <property type="entry name" value="MATE_yoeA_like"/>
    <property type="match status" value="1"/>
</dbReference>
<evidence type="ECO:0000256" key="9">
    <source>
        <dbReference type="ARBA" id="ARBA00022989"/>
    </source>
</evidence>
<proteinExistence type="inferred from homology"/>
<dbReference type="InterPro" id="IPR002528">
    <property type="entry name" value="MATE_fam"/>
</dbReference>
<dbReference type="Proteomes" id="UP000657006">
    <property type="component" value="Unassembled WGS sequence"/>
</dbReference>
<evidence type="ECO:0000256" key="7">
    <source>
        <dbReference type="ARBA" id="ARBA00022475"/>
    </source>
</evidence>
<evidence type="ECO:0000256" key="3">
    <source>
        <dbReference type="ARBA" id="ARBA00010199"/>
    </source>
</evidence>
<keyword evidence="15" id="KW-1185">Reference proteome</keyword>
<keyword evidence="10" id="KW-0406">Ion transport</keyword>
<feature type="transmembrane region" description="Helical" evidence="13">
    <location>
        <begin position="12"/>
        <end position="35"/>
    </location>
</feature>
<dbReference type="InterPro" id="IPR048279">
    <property type="entry name" value="MdtK-like"/>
</dbReference>
<keyword evidence="7" id="KW-1003">Cell membrane</keyword>
<evidence type="ECO:0000256" key="10">
    <source>
        <dbReference type="ARBA" id="ARBA00023065"/>
    </source>
</evidence>
<evidence type="ECO:0000256" key="4">
    <source>
        <dbReference type="ARBA" id="ARBA00020268"/>
    </source>
</evidence>
<reference evidence="14" key="1">
    <citation type="submission" date="2020-08" db="EMBL/GenBank/DDBJ databases">
        <title>Genome public.</title>
        <authorList>
            <person name="Liu C."/>
            <person name="Sun Q."/>
        </authorList>
    </citation>
    <scope>NUCLEOTIDE SEQUENCE</scope>
    <source>
        <strain evidence="14">NSJ-32</strain>
    </source>
</reference>
<gene>
    <name evidence="14" type="ORF">H8730_06655</name>
</gene>
<dbReference type="GO" id="GO:0015297">
    <property type="term" value="F:antiporter activity"/>
    <property type="evidence" value="ECO:0007669"/>
    <property type="project" value="UniProtKB-KW"/>
</dbReference>
<feature type="transmembrane region" description="Helical" evidence="13">
    <location>
        <begin position="163"/>
        <end position="184"/>
    </location>
</feature>
<evidence type="ECO:0000256" key="6">
    <source>
        <dbReference type="ARBA" id="ARBA00022449"/>
    </source>
</evidence>
<evidence type="ECO:0000313" key="14">
    <source>
        <dbReference type="EMBL" id="MBC8543220.1"/>
    </source>
</evidence>